<dbReference type="Pfam" id="PF00271">
    <property type="entry name" value="Helicase_C"/>
    <property type="match status" value="1"/>
</dbReference>
<feature type="domain" description="Helicase C-terminal" evidence="9">
    <location>
        <begin position="438"/>
        <end position="609"/>
    </location>
</feature>
<dbReference type="KEGG" id="soy:115884725"/>
<dbReference type="GO" id="GO:0016787">
    <property type="term" value="F:hydrolase activity"/>
    <property type="evidence" value="ECO:0007669"/>
    <property type="project" value="UniProtKB-KW"/>
</dbReference>
<dbReference type="EC" id="3.6.4.13" evidence="2"/>
<dbReference type="PROSITE" id="PS51194">
    <property type="entry name" value="HELICASE_CTER"/>
    <property type="match status" value="1"/>
</dbReference>
<dbReference type="PANTHER" id="PTHR18934:SF237">
    <property type="entry name" value="ATP-DEPENDENT DNA_RNA HELICASE DHX36"/>
    <property type="match status" value="1"/>
</dbReference>
<dbReference type="InterPro" id="IPR011545">
    <property type="entry name" value="DEAD/DEAH_box_helicase_dom"/>
</dbReference>
<evidence type="ECO:0000256" key="1">
    <source>
        <dbReference type="ARBA" id="ARBA00008792"/>
    </source>
</evidence>
<dbReference type="GeneID" id="115884725"/>
<evidence type="ECO:0000256" key="4">
    <source>
        <dbReference type="ARBA" id="ARBA00022801"/>
    </source>
</evidence>
<dbReference type="GO" id="GO:0003724">
    <property type="term" value="F:RNA helicase activity"/>
    <property type="evidence" value="ECO:0007669"/>
    <property type="project" value="UniProtKB-EC"/>
</dbReference>
<feature type="domain" description="Helicase ATP-binding" evidence="8">
    <location>
        <begin position="184"/>
        <end position="352"/>
    </location>
</feature>
<keyword evidence="5" id="KW-0347">Helicase</keyword>
<evidence type="ECO:0000259" key="8">
    <source>
        <dbReference type="PROSITE" id="PS51192"/>
    </source>
</evidence>
<dbReference type="PANTHER" id="PTHR18934">
    <property type="entry name" value="ATP-DEPENDENT RNA HELICASE"/>
    <property type="match status" value="1"/>
</dbReference>
<evidence type="ECO:0000256" key="7">
    <source>
        <dbReference type="SAM" id="MobiDB-lite"/>
    </source>
</evidence>
<name>A0A6J2Y7Y9_SITOR</name>
<evidence type="ECO:0000256" key="6">
    <source>
        <dbReference type="ARBA" id="ARBA00022840"/>
    </source>
</evidence>
<dbReference type="SMART" id="SM00487">
    <property type="entry name" value="DEXDc"/>
    <property type="match status" value="1"/>
</dbReference>
<dbReference type="AlphaFoldDB" id="A0A6J2Y7Y9"/>
<dbReference type="Proteomes" id="UP000504635">
    <property type="component" value="Unplaced"/>
</dbReference>
<proteinExistence type="inferred from homology"/>
<dbReference type="GO" id="GO:0005634">
    <property type="term" value="C:nucleus"/>
    <property type="evidence" value="ECO:0007669"/>
    <property type="project" value="TreeGrafter"/>
</dbReference>
<organism evidence="10 11">
    <name type="scientific">Sitophilus oryzae</name>
    <name type="common">Rice weevil</name>
    <name type="synonym">Curculio oryzae</name>
    <dbReference type="NCBI Taxonomy" id="7048"/>
    <lineage>
        <taxon>Eukaryota</taxon>
        <taxon>Metazoa</taxon>
        <taxon>Ecdysozoa</taxon>
        <taxon>Arthropoda</taxon>
        <taxon>Hexapoda</taxon>
        <taxon>Insecta</taxon>
        <taxon>Pterygota</taxon>
        <taxon>Neoptera</taxon>
        <taxon>Endopterygota</taxon>
        <taxon>Coleoptera</taxon>
        <taxon>Polyphaga</taxon>
        <taxon>Cucujiformia</taxon>
        <taxon>Curculionidae</taxon>
        <taxon>Dryophthorinae</taxon>
        <taxon>Sitophilus</taxon>
    </lineage>
</organism>
<evidence type="ECO:0000256" key="3">
    <source>
        <dbReference type="ARBA" id="ARBA00022741"/>
    </source>
</evidence>
<dbReference type="Pfam" id="PF00270">
    <property type="entry name" value="DEAD"/>
    <property type="match status" value="1"/>
</dbReference>
<dbReference type="GO" id="GO:0003678">
    <property type="term" value="F:DNA helicase activity"/>
    <property type="evidence" value="ECO:0007669"/>
    <property type="project" value="TreeGrafter"/>
</dbReference>
<evidence type="ECO:0000259" key="9">
    <source>
        <dbReference type="PROSITE" id="PS51194"/>
    </source>
</evidence>
<evidence type="ECO:0000313" key="11">
    <source>
        <dbReference type="RefSeq" id="XP_030759229.1"/>
    </source>
</evidence>
<comment type="similarity">
    <text evidence="1">Belongs to the DEAD box helicase family. DEAH subfamily.</text>
</comment>
<dbReference type="InParanoid" id="A0A6J2Y7Y9"/>
<keyword evidence="6" id="KW-0067">ATP-binding</keyword>
<dbReference type="OrthoDB" id="5600252at2759"/>
<protein>
    <recommendedName>
        <fullName evidence="2">RNA helicase</fullName>
        <ecNumber evidence="2">3.6.4.13</ecNumber>
    </recommendedName>
</protein>
<feature type="region of interest" description="Disordered" evidence="7">
    <location>
        <begin position="1"/>
        <end position="36"/>
    </location>
</feature>
<dbReference type="InterPro" id="IPR027417">
    <property type="entry name" value="P-loop_NTPase"/>
</dbReference>
<dbReference type="SMART" id="SM00490">
    <property type="entry name" value="HELICc"/>
    <property type="match status" value="1"/>
</dbReference>
<dbReference type="GO" id="GO:0002151">
    <property type="term" value="F:G-quadruplex RNA binding"/>
    <property type="evidence" value="ECO:0007669"/>
    <property type="project" value="TreeGrafter"/>
</dbReference>
<dbReference type="FunFam" id="3.40.50.300:FF:000284">
    <property type="entry name" value="probable ATP-dependent RNA helicase YTHDC2"/>
    <property type="match status" value="1"/>
</dbReference>
<dbReference type="PROSITE" id="PS51192">
    <property type="entry name" value="HELICASE_ATP_BIND_1"/>
    <property type="match status" value="1"/>
</dbReference>
<dbReference type="InterPro" id="IPR001650">
    <property type="entry name" value="Helicase_C-like"/>
</dbReference>
<dbReference type="Gene3D" id="3.40.50.300">
    <property type="entry name" value="P-loop containing nucleotide triphosphate hydrolases"/>
    <property type="match status" value="2"/>
</dbReference>
<reference evidence="11" key="1">
    <citation type="submission" date="2025-08" db="UniProtKB">
        <authorList>
            <consortium name="RefSeq"/>
        </authorList>
    </citation>
    <scope>IDENTIFICATION</scope>
    <source>
        <tissue evidence="11">Gonads</tissue>
    </source>
</reference>
<evidence type="ECO:0000256" key="2">
    <source>
        <dbReference type="ARBA" id="ARBA00012552"/>
    </source>
</evidence>
<keyword evidence="10" id="KW-1185">Reference proteome</keyword>
<sequence length="612" mass="70399">MSDKFRQRKTHDSKFGHKYEASSSNSDRPPPGLRGKQIGLWYANRNRLKRAADTSGIDQEARLKRKEEKLELRQKATDKKPLATIKLSDNKKSHIDSLLHIKSDSLMDTEDIDTNFKSEFLRHICGSIMDKLNSSISENIINKDEKLDKVFYGELEGKHGLPSYEKMLNVRKKLPSMSMREEILNLINNNQIVVISGETGCGKTTQVAQFILDDHIEHMKGSVCKIVCTQPRRISAISVAERVAEERDEKLGHSVGFQIRLEKIAPRDKGSILYCTTGVLLKFMESDPSLASVSHLIIDEIHERDVISDFLITVLKDVIRFRKDLKIILMSATLNAEAFSRYYNNAPHINIPGFTYPVQEYFLEDVLQKTRFVFEESHTPIWIQKKNWEETEAVLKDRTDYVEPYIRKLQSENLYDRHVLNELRKPESEKLNVKLIFALLKYICQKEKINGAILVFVTGFAEIQGLMKLMEQSYQFPSYKYKIFPLHSQLPTTEQRQIFLPAPQGTTKIIIATNIAETSITIDDVTVVIDCGFIKMSNVDPQTGIETLQPERVTWANASQRKGRAGRVQAGVCYHLISKVRYEMLDRFQKPEVLRKRLESVILQLKMLQCVC</sequence>
<dbReference type="RefSeq" id="XP_030759229.1">
    <property type="nucleotide sequence ID" value="XM_030903369.1"/>
</dbReference>
<dbReference type="PROSITE" id="PS00690">
    <property type="entry name" value="DEAH_ATP_HELICASE"/>
    <property type="match status" value="1"/>
</dbReference>
<dbReference type="InterPro" id="IPR002464">
    <property type="entry name" value="DNA/RNA_helicase_DEAH_CS"/>
</dbReference>
<dbReference type="GO" id="GO:0051880">
    <property type="term" value="F:G-quadruplex DNA binding"/>
    <property type="evidence" value="ECO:0007669"/>
    <property type="project" value="TreeGrafter"/>
</dbReference>
<dbReference type="SUPFAM" id="SSF52540">
    <property type="entry name" value="P-loop containing nucleoside triphosphate hydrolases"/>
    <property type="match status" value="1"/>
</dbReference>
<dbReference type="GO" id="GO:0005737">
    <property type="term" value="C:cytoplasm"/>
    <property type="evidence" value="ECO:0007669"/>
    <property type="project" value="TreeGrafter"/>
</dbReference>
<evidence type="ECO:0000256" key="5">
    <source>
        <dbReference type="ARBA" id="ARBA00022806"/>
    </source>
</evidence>
<keyword evidence="3" id="KW-0547">Nucleotide-binding</keyword>
<dbReference type="GO" id="GO:0005524">
    <property type="term" value="F:ATP binding"/>
    <property type="evidence" value="ECO:0007669"/>
    <property type="project" value="UniProtKB-KW"/>
</dbReference>
<keyword evidence="4" id="KW-0378">Hydrolase</keyword>
<evidence type="ECO:0000313" key="10">
    <source>
        <dbReference type="Proteomes" id="UP000504635"/>
    </source>
</evidence>
<gene>
    <name evidence="11" type="primary">LOC115884725</name>
</gene>
<dbReference type="InterPro" id="IPR014001">
    <property type="entry name" value="Helicase_ATP-bd"/>
</dbReference>
<dbReference type="CDD" id="cd18791">
    <property type="entry name" value="SF2_C_RHA"/>
    <property type="match status" value="1"/>
</dbReference>
<feature type="compositionally biased region" description="Basic and acidic residues" evidence="7">
    <location>
        <begin position="1"/>
        <end position="20"/>
    </location>
</feature>
<accession>A0A6J2Y7Y9</accession>